<organism evidence="1 2">
    <name type="scientific">Bacillus phage AR9</name>
    <dbReference type="NCBI Taxonomy" id="1815509"/>
    <lineage>
        <taxon>Viruses</taxon>
        <taxon>Duplodnaviria</taxon>
        <taxon>Heunggongvirae</taxon>
        <taxon>Uroviricota</taxon>
        <taxon>Caudoviricetes</taxon>
        <taxon>Takahashivirus</taxon>
        <taxon>Bacillus phage PBS1</taxon>
    </lineage>
</organism>
<reference evidence="1 2" key="1">
    <citation type="journal article" date="2016" name="Virology">
        <title>The genome of AR9, a giant transducing Bacillus phage encoding two multisubunit RNA polymerases.</title>
        <authorList>
            <person name="Lavysh D."/>
            <person name="Sokolova M."/>
            <person name="Minakhin L."/>
            <person name="Yakunina M."/>
            <person name="Artamonova T."/>
            <person name="Kozyavkin S."/>
            <person name="Makarova K.S."/>
            <person name="Koonin E.V."/>
            <person name="Severinov K."/>
        </authorList>
    </citation>
    <scope>NUCLEOTIDE SEQUENCE [LARGE SCALE GENOMIC DNA]</scope>
</reference>
<accession>A0A172JI61</accession>
<sequence length="95" mass="11300">MIDVFIQGKFNIKRLKKYFHDNTKTMFLNVNEKNYLIAFDNKEQKEINTRELRNCIECLQDHMDNVPLDSWTDSVAGINYGTYFGQNLSLRVYIL</sequence>
<evidence type="ECO:0000313" key="2">
    <source>
        <dbReference type="Proteomes" id="UP000202618"/>
    </source>
</evidence>
<dbReference type="Proteomes" id="UP000202618">
    <property type="component" value="Segment"/>
</dbReference>
<gene>
    <name evidence="1" type="ORF">AR9_g160</name>
</gene>
<dbReference type="KEGG" id="vg:29058878"/>
<dbReference type="RefSeq" id="YP_009283064.1">
    <property type="nucleotide sequence ID" value="NC_031039.1"/>
</dbReference>
<proteinExistence type="predicted"/>
<dbReference type="EMBL" id="KU878088">
    <property type="protein sequence ID" value="AMS01244.1"/>
    <property type="molecule type" value="Genomic_DNA"/>
</dbReference>
<name>A0A172JI61_BPPB1</name>
<protein>
    <submittedName>
        <fullName evidence="1">Uncharacterized protein</fullName>
    </submittedName>
</protein>
<evidence type="ECO:0000313" key="1">
    <source>
        <dbReference type="EMBL" id="AMS01244.1"/>
    </source>
</evidence>
<dbReference type="GeneID" id="29058878"/>